<evidence type="ECO:0000256" key="1">
    <source>
        <dbReference type="SAM" id="MobiDB-lite"/>
    </source>
</evidence>
<feature type="region of interest" description="Disordered" evidence="1">
    <location>
        <begin position="38"/>
        <end position="72"/>
    </location>
</feature>
<evidence type="ECO:0000313" key="3">
    <source>
        <dbReference type="Proteomes" id="UP000325313"/>
    </source>
</evidence>
<protein>
    <submittedName>
        <fullName evidence="2">Uncharacterized protein</fullName>
    </submittedName>
</protein>
<evidence type="ECO:0000313" key="2">
    <source>
        <dbReference type="EMBL" id="KAA1086475.1"/>
    </source>
</evidence>
<dbReference type="Proteomes" id="UP000325313">
    <property type="component" value="Unassembled WGS sequence"/>
</dbReference>
<accession>A0A5B0NAX3</accession>
<proteinExistence type="predicted"/>
<reference evidence="2 3" key="1">
    <citation type="submission" date="2019-05" db="EMBL/GenBank/DDBJ databases">
        <title>Emergence of the Ug99 lineage of the wheat stem rust pathogen through somatic hybridization.</title>
        <authorList>
            <person name="Li F."/>
            <person name="Upadhyaya N.M."/>
            <person name="Sperschneider J."/>
            <person name="Matny O."/>
            <person name="Nguyen-Phuc H."/>
            <person name="Mago R."/>
            <person name="Raley C."/>
            <person name="Miller M.E."/>
            <person name="Silverstein K.A.T."/>
            <person name="Henningsen E."/>
            <person name="Hirsch C.D."/>
            <person name="Visser B."/>
            <person name="Pretorius Z.A."/>
            <person name="Steffenson B.J."/>
            <person name="Schwessinger B."/>
            <person name="Dodds P.N."/>
            <person name="Figueroa M."/>
        </authorList>
    </citation>
    <scope>NUCLEOTIDE SEQUENCE [LARGE SCALE GENOMIC DNA]</scope>
    <source>
        <strain evidence="2 3">Ug99</strain>
    </source>
</reference>
<organism evidence="2 3">
    <name type="scientific">Puccinia graminis f. sp. tritici</name>
    <dbReference type="NCBI Taxonomy" id="56615"/>
    <lineage>
        <taxon>Eukaryota</taxon>
        <taxon>Fungi</taxon>
        <taxon>Dikarya</taxon>
        <taxon>Basidiomycota</taxon>
        <taxon>Pucciniomycotina</taxon>
        <taxon>Pucciniomycetes</taxon>
        <taxon>Pucciniales</taxon>
        <taxon>Pucciniaceae</taxon>
        <taxon>Puccinia</taxon>
    </lineage>
</organism>
<comment type="caution">
    <text evidence="2">The sequence shown here is derived from an EMBL/GenBank/DDBJ whole genome shotgun (WGS) entry which is preliminary data.</text>
</comment>
<sequence length="95" mass="10134">MRARYNRGASYNKRAIYNKDNKSTLVDPFWEAWGNGTTGGPRGGYGSLEDGMPKLPKVAAEGSLGPPPEPSAACSAWPLEAKKGSWPAEVGPELN</sequence>
<gene>
    <name evidence="2" type="ORF">PGTUg99_020702</name>
</gene>
<name>A0A5B0NAX3_PUCGR</name>
<dbReference type="AlphaFoldDB" id="A0A5B0NAX3"/>
<dbReference type="EMBL" id="VDEP01000410">
    <property type="protein sequence ID" value="KAA1086475.1"/>
    <property type="molecule type" value="Genomic_DNA"/>
</dbReference>